<protein>
    <submittedName>
        <fullName evidence="2">Uncharacterized protein</fullName>
    </submittedName>
</protein>
<evidence type="ECO:0000256" key="1">
    <source>
        <dbReference type="SAM" id="MobiDB-lite"/>
    </source>
</evidence>
<name>A0A921U4G1_SORBI</name>
<accession>A0A921U4G1</accession>
<reference evidence="2" key="1">
    <citation type="journal article" date="2019" name="BMC Genomics">
        <title>A new reference genome for Sorghum bicolor reveals high levels of sequence similarity between sweet and grain genotypes: implications for the genetics of sugar metabolism.</title>
        <authorList>
            <person name="Cooper E.A."/>
            <person name="Brenton Z.W."/>
            <person name="Flinn B.S."/>
            <person name="Jenkins J."/>
            <person name="Shu S."/>
            <person name="Flowers D."/>
            <person name="Luo F."/>
            <person name="Wang Y."/>
            <person name="Xia P."/>
            <person name="Barry K."/>
            <person name="Daum C."/>
            <person name="Lipzen A."/>
            <person name="Yoshinaga Y."/>
            <person name="Schmutz J."/>
            <person name="Saski C."/>
            <person name="Vermerris W."/>
            <person name="Kresovich S."/>
        </authorList>
    </citation>
    <scope>NUCLEOTIDE SEQUENCE</scope>
</reference>
<reference evidence="2" key="2">
    <citation type="submission" date="2020-10" db="EMBL/GenBank/DDBJ databases">
        <authorList>
            <person name="Cooper E.A."/>
            <person name="Brenton Z.W."/>
            <person name="Flinn B.S."/>
            <person name="Jenkins J."/>
            <person name="Shu S."/>
            <person name="Flowers D."/>
            <person name="Luo F."/>
            <person name="Wang Y."/>
            <person name="Xia P."/>
            <person name="Barry K."/>
            <person name="Daum C."/>
            <person name="Lipzen A."/>
            <person name="Yoshinaga Y."/>
            <person name="Schmutz J."/>
            <person name="Saski C."/>
            <person name="Vermerris W."/>
            <person name="Kresovich S."/>
        </authorList>
    </citation>
    <scope>NUCLEOTIDE SEQUENCE</scope>
</reference>
<dbReference type="EMBL" id="CM027688">
    <property type="protein sequence ID" value="KAG0517420.1"/>
    <property type="molecule type" value="Genomic_DNA"/>
</dbReference>
<feature type="region of interest" description="Disordered" evidence="1">
    <location>
        <begin position="1"/>
        <end position="36"/>
    </location>
</feature>
<evidence type="ECO:0000313" key="3">
    <source>
        <dbReference type="Proteomes" id="UP000807115"/>
    </source>
</evidence>
<dbReference type="Proteomes" id="UP000807115">
    <property type="component" value="Chromosome 9"/>
</dbReference>
<gene>
    <name evidence="2" type="ORF">BDA96_09G087800</name>
</gene>
<organism evidence="2 3">
    <name type="scientific">Sorghum bicolor</name>
    <name type="common">Sorghum</name>
    <name type="synonym">Sorghum vulgare</name>
    <dbReference type="NCBI Taxonomy" id="4558"/>
    <lineage>
        <taxon>Eukaryota</taxon>
        <taxon>Viridiplantae</taxon>
        <taxon>Streptophyta</taxon>
        <taxon>Embryophyta</taxon>
        <taxon>Tracheophyta</taxon>
        <taxon>Spermatophyta</taxon>
        <taxon>Magnoliopsida</taxon>
        <taxon>Liliopsida</taxon>
        <taxon>Poales</taxon>
        <taxon>Poaceae</taxon>
        <taxon>PACMAD clade</taxon>
        <taxon>Panicoideae</taxon>
        <taxon>Andropogonodae</taxon>
        <taxon>Andropogoneae</taxon>
        <taxon>Sorghinae</taxon>
        <taxon>Sorghum</taxon>
    </lineage>
</organism>
<feature type="compositionally biased region" description="Low complexity" evidence="1">
    <location>
        <begin position="20"/>
        <end position="36"/>
    </location>
</feature>
<dbReference type="AlphaFoldDB" id="A0A921U4G1"/>
<proteinExistence type="predicted"/>
<evidence type="ECO:0000313" key="2">
    <source>
        <dbReference type="EMBL" id="KAG0517420.1"/>
    </source>
</evidence>
<comment type="caution">
    <text evidence="2">The sequence shown here is derived from an EMBL/GenBank/DDBJ whole genome shotgun (WGS) entry which is preliminary data.</text>
</comment>
<sequence>MHSAWRPPLLPSRTTPSCLGQSAAAPGGQAAATPRRAGSQAAAVPWCRPPLFTTVKSSLLLWLLLQASNCESPLPYLCCNLNPSACITQPSFDF</sequence>